<accession>A0ABR3ETN9</accession>
<reference evidence="2 3" key="1">
    <citation type="submission" date="2024-02" db="EMBL/GenBank/DDBJ databases">
        <title>A draft genome for the cacao thread blight pathogen Marasmius crinis-equi.</title>
        <authorList>
            <person name="Cohen S.P."/>
            <person name="Baruah I.K."/>
            <person name="Amoako-Attah I."/>
            <person name="Bukari Y."/>
            <person name="Meinhardt L.W."/>
            <person name="Bailey B.A."/>
        </authorList>
    </citation>
    <scope>NUCLEOTIDE SEQUENCE [LARGE SCALE GENOMIC DNA]</scope>
    <source>
        <strain evidence="2 3">GH-76</strain>
    </source>
</reference>
<dbReference type="InterPro" id="IPR011051">
    <property type="entry name" value="RmlC_Cupin_sf"/>
</dbReference>
<keyword evidence="3" id="KW-1185">Reference proteome</keyword>
<organism evidence="2 3">
    <name type="scientific">Marasmius crinis-equi</name>
    <dbReference type="NCBI Taxonomy" id="585013"/>
    <lineage>
        <taxon>Eukaryota</taxon>
        <taxon>Fungi</taxon>
        <taxon>Dikarya</taxon>
        <taxon>Basidiomycota</taxon>
        <taxon>Agaricomycotina</taxon>
        <taxon>Agaricomycetes</taxon>
        <taxon>Agaricomycetidae</taxon>
        <taxon>Agaricales</taxon>
        <taxon>Marasmiineae</taxon>
        <taxon>Marasmiaceae</taxon>
        <taxon>Marasmius</taxon>
    </lineage>
</organism>
<dbReference type="PANTHER" id="PTHR33387">
    <property type="entry name" value="RMLC-LIKE JELLY ROLL FOLD PROTEIN"/>
    <property type="match status" value="1"/>
</dbReference>
<dbReference type="InterPro" id="IPR009327">
    <property type="entry name" value="Cupin_DUF985"/>
</dbReference>
<gene>
    <name evidence="2" type="ORF">V5O48_015746</name>
</gene>
<dbReference type="Pfam" id="PF06172">
    <property type="entry name" value="Cupin_5"/>
    <property type="match status" value="1"/>
</dbReference>
<dbReference type="SUPFAM" id="SSF51182">
    <property type="entry name" value="RmlC-like cupins"/>
    <property type="match status" value="1"/>
</dbReference>
<protein>
    <recommendedName>
        <fullName evidence="1">DUF985 domain-containing protein</fullName>
    </recommendedName>
</protein>
<comment type="caution">
    <text evidence="2">The sequence shown here is derived from an EMBL/GenBank/DDBJ whole genome shotgun (WGS) entry which is preliminary data.</text>
</comment>
<dbReference type="PANTHER" id="PTHR33387:SF3">
    <property type="entry name" value="DUF985 DOMAIN-CONTAINING PROTEIN"/>
    <property type="match status" value="1"/>
</dbReference>
<proteinExistence type="predicted"/>
<dbReference type="EMBL" id="JBAHYK010001952">
    <property type="protein sequence ID" value="KAL0566269.1"/>
    <property type="molecule type" value="Genomic_DNA"/>
</dbReference>
<evidence type="ECO:0000313" key="2">
    <source>
        <dbReference type="EMBL" id="KAL0566269.1"/>
    </source>
</evidence>
<feature type="domain" description="DUF985" evidence="1">
    <location>
        <begin position="33"/>
        <end position="225"/>
    </location>
</feature>
<dbReference type="Proteomes" id="UP001465976">
    <property type="component" value="Unassembled WGS sequence"/>
</dbReference>
<name>A0ABR3ETN9_9AGAR</name>
<dbReference type="InterPro" id="IPR014710">
    <property type="entry name" value="RmlC-like_jellyroll"/>
</dbReference>
<dbReference type="InterPro" id="IPR039935">
    <property type="entry name" value="YML079W-like"/>
</dbReference>
<dbReference type="CDD" id="cd06121">
    <property type="entry name" value="cupin_YML079wp"/>
    <property type="match status" value="1"/>
</dbReference>
<evidence type="ECO:0000313" key="3">
    <source>
        <dbReference type="Proteomes" id="UP001465976"/>
    </source>
</evidence>
<sequence>MSVAVSTSTIQAFQPAFRRPSNPSTHEKTGAAALISKLHLLKHCEGGYYSETDRDERRVANPFHPSYSQSLVTSPSTSQHTFSDATFTGQSCLGIEPWAELTRSASTSIYYLLTENWSRSCFVRNRGRTVHTLHKGRARYVVIHADEAMIKDKVGEGEEIIRGKARVETFIVGQNIVKGEKLQWVIAGDKYKASFLLPDEEGGGFSEEGCLITETVIPGFEFTEWDSLQPQRLYELVTPEQADQLAWLLA</sequence>
<evidence type="ECO:0000259" key="1">
    <source>
        <dbReference type="Pfam" id="PF06172"/>
    </source>
</evidence>
<dbReference type="Gene3D" id="2.60.120.10">
    <property type="entry name" value="Jelly Rolls"/>
    <property type="match status" value="1"/>
</dbReference>